<dbReference type="PANTHER" id="PTHR30053">
    <property type="entry name" value="ELONGATION FACTOR P"/>
    <property type="match status" value="1"/>
</dbReference>
<feature type="domain" description="Elongation factor P C-terminal" evidence="7">
    <location>
        <begin position="164"/>
        <end position="219"/>
    </location>
</feature>
<dbReference type="SUPFAM" id="SSF50249">
    <property type="entry name" value="Nucleic acid-binding proteins"/>
    <property type="match status" value="2"/>
</dbReference>
<protein>
    <recommendedName>
        <fullName evidence="10">Elongation factor P</fullName>
    </recommendedName>
</protein>
<dbReference type="PIRSF" id="PIRSF005901">
    <property type="entry name" value="EF-P"/>
    <property type="match status" value="1"/>
</dbReference>
<dbReference type="GO" id="GO:0005829">
    <property type="term" value="C:cytosol"/>
    <property type="evidence" value="ECO:0007669"/>
    <property type="project" value="UniProtKB-ARBA"/>
</dbReference>
<dbReference type="NCBIfam" id="NF001810">
    <property type="entry name" value="PRK00529.1"/>
    <property type="match status" value="1"/>
</dbReference>
<evidence type="ECO:0000256" key="2">
    <source>
        <dbReference type="ARBA" id="ARBA00004815"/>
    </source>
</evidence>
<dbReference type="FunFam" id="2.30.30.30:FF:000003">
    <property type="entry name" value="Elongation factor P"/>
    <property type="match status" value="1"/>
</dbReference>
<dbReference type="CDD" id="cd05794">
    <property type="entry name" value="S1_EF-P_repeat_2"/>
    <property type="match status" value="1"/>
</dbReference>
<keyword evidence="5" id="KW-0251">Elongation factor</keyword>
<evidence type="ECO:0000313" key="9">
    <source>
        <dbReference type="EMBL" id="CAD8702554.1"/>
    </source>
</evidence>
<dbReference type="InterPro" id="IPR013185">
    <property type="entry name" value="Transl_elong_KOW-like"/>
</dbReference>
<dbReference type="PANTHER" id="PTHR30053:SF12">
    <property type="entry name" value="ELONGATION FACTOR P (EF-P) FAMILY PROTEIN"/>
    <property type="match status" value="1"/>
</dbReference>
<accession>A0A7S0X569</accession>
<feature type="domain" description="Translation elongation factor P/YeiP central" evidence="8">
    <location>
        <begin position="105"/>
        <end position="156"/>
    </location>
</feature>
<dbReference type="SMART" id="SM01185">
    <property type="entry name" value="EFP"/>
    <property type="match status" value="1"/>
</dbReference>
<dbReference type="FunFam" id="2.40.50.140:FF:000004">
    <property type="entry name" value="Elongation factor P"/>
    <property type="match status" value="1"/>
</dbReference>
<dbReference type="EMBL" id="HBFC01009062">
    <property type="protein sequence ID" value="CAD8702554.1"/>
    <property type="molecule type" value="Transcribed_RNA"/>
</dbReference>
<organism evidence="9">
    <name type="scientific">Mantoniella antarctica</name>
    <dbReference type="NCBI Taxonomy" id="81844"/>
    <lineage>
        <taxon>Eukaryota</taxon>
        <taxon>Viridiplantae</taxon>
        <taxon>Chlorophyta</taxon>
        <taxon>Mamiellophyceae</taxon>
        <taxon>Mamiellales</taxon>
        <taxon>Mamiellaceae</taxon>
        <taxon>Mantoniella</taxon>
    </lineage>
</organism>
<sequence length="222" mass="24127">MAALSAAASCASTAALSRPAVSTRRASASRGALQVRAGTISTNDFKVGTNVEVDNAPWKVVEFMHVKPGKGSAFVRSKLKNYITKCTNEKTFRAGEKLQTADVEKRTMQFTYKDDDMYVFMDMETYEETRLEPDDFTKFLIEGHNCAVLSWNGKVIGVELPLTVELEVSMTDPGVKGNTASGGDKPATLETGAVVIVPLFVQIGEKVVVDTTSGKYLSRVKK</sequence>
<dbReference type="GO" id="GO:0043043">
    <property type="term" value="P:peptide biosynthetic process"/>
    <property type="evidence" value="ECO:0007669"/>
    <property type="project" value="InterPro"/>
</dbReference>
<evidence type="ECO:0000256" key="3">
    <source>
        <dbReference type="ARBA" id="ARBA00009479"/>
    </source>
</evidence>
<comment type="similarity">
    <text evidence="3">Belongs to the elongation factor P family.</text>
</comment>
<dbReference type="Pfam" id="PF01132">
    <property type="entry name" value="EFP"/>
    <property type="match status" value="1"/>
</dbReference>
<proteinExistence type="inferred from homology"/>
<dbReference type="PROSITE" id="PS01275">
    <property type="entry name" value="EFP"/>
    <property type="match status" value="1"/>
</dbReference>
<dbReference type="CDD" id="cd04470">
    <property type="entry name" value="S1_EF-P_repeat_1"/>
    <property type="match status" value="1"/>
</dbReference>
<dbReference type="SMART" id="SM00841">
    <property type="entry name" value="Elong-fact-P_C"/>
    <property type="match status" value="1"/>
</dbReference>
<dbReference type="Gene3D" id="2.30.30.30">
    <property type="match status" value="1"/>
</dbReference>
<dbReference type="InterPro" id="IPR013852">
    <property type="entry name" value="Transl_elong_P/YeiP_CS"/>
</dbReference>
<dbReference type="HAMAP" id="MF_00141">
    <property type="entry name" value="EF_P"/>
    <property type="match status" value="1"/>
</dbReference>
<reference evidence="9" key="1">
    <citation type="submission" date="2021-01" db="EMBL/GenBank/DDBJ databases">
        <authorList>
            <person name="Corre E."/>
            <person name="Pelletier E."/>
            <person name="Niang G."/>
            <person name="Scheremetjew M."/>
            <person name="Finn R."/>
            <person name="Kale V."/>
            <person name="Holt S."/>
            <person name="Cochrane G."/>
            <person name="Meng A."/>
            <person name="Brown T."/>
            <person name="Cohen L."/>
        </authorList>
    </citation>
    <scope>NUCLEOTIDE SEQUENCE</scope>
    <source>
        <strain evidence="9">SL-175</strain>
    </source>
</reference>
<evidence type="ECO:0000256" key="6">
    <source>
        <dbReference type="ARBA" id="ARBA00022917"/>
    </source>
</evidence>
<comment type="subcellular location">
    <subcellularLocation>
        <location evidence="1">Cytoplasm</location>
    </subcellularLocation>
</comment>
<dbReference type="Pfam" id="PF09285">
    <property type="entry name" value="Elong-fact-P_C"/>
    <property type="match status" value="1"/>
</dbReference>
<dbReference type="FunFam" id="2.40.50.140:FF:000009">
    <property type="entry name" value="Elongation factor P"/>
    <property type="match status" value="1"/>
</dbReference>
<dbReference type="SUPFAM" id="SSF50104">
    <property type="entry name" value="Translation proteins SH3-like domain"/>
    <property type="match status" value="1"/>
</dbReference>
<name>A0A7S0X569_9CHLO</name>
<evidence type="ECO:0000256" key="4">
    <source>
        <dbReference type="ARBA" id="ARBA00022490"/>
    </source>
</evidence>
<dbReference type="Gene3D" id="2.40.50.140">
    <property type="entry name" value="Nucleic acid-binding proteins"/>
    <property type="match status" value="2"/>
</dbReference>
<evidence type="ECO:0008006" key="10">
    <source>
        <dbReference type="Google" id="ProtNLM"/>
    </source>
</evidence>
<dbReference type="GO" id="GO:0003746">
    <property type="term" value="F:translation elongation factor activity"/>
    <property type="evidence" value="ECO:0007669"/>
    <property type="project" value="UniProtKB-KW"/>
</dbReference>
<dbReference type="InterPro" id="IPR011768">
    <property type="entry name" value="Transl_elongation_fac_P"/>
</dbReference>
<gene>
    <name evidence="9" type="ORF">MANT1106_LOCUS5236</name>
</gene>
<dbReference type="InterPro" id="IPR012340">
    <property type="entry name" value="NA-bd_OB-fold"/>
</dbReference>
<evidence type="ECO:0000259" key="7">
    <source>
        <dbReference type="SMART" id="SM00841"/>
    </source>
</evidence>
<dbReference type="InterPro" id="IPR015365">
    <property type="entry name" value="Elong-fact-P_C"/>
</dbReference>
<keyword evidence="4" id="KW-0963">Cytoplasm</keyword>
<evidence type="ECO:0000256" key="1">
    <source>
        <dbReference type="ARBA" id="ARBA00004496"/>
    </source>
</evidence>
<comment type="pathway">
    <text evidence="2">Protein biosynthesis; polypeptide chain elongation.</text>
</comment>
<dbReference type="UniPathway" id="UPA00345"/>
<dbReference type="NCBIfam" id="TIGR00038">
    <property type="entry name" value="efp"/>
    <property type="match status" value="1"/>
</dbReference>
<evidence type="ECO:0000259" key="8">
    <source>
        <dbReference type="SMART" id="SM01185"/>
    </source>
</evidence>
<dbReference type="Pfam" id="PF08207">
    <property type="entry name" value="EFP_N"/>
    <property type="match status" value="1"/>
</dbReference>
<dbReference type="AlphaFoldDB" id="A0A7S0X569"/>
<dbReference type="InterPro" id="IPR014722">
    <property type="entry name" value="Rib_uL2_dom2"/>
</dbReference>
<evidence type="ECO:0000256" key="5">
    <source>
        <dbReference type="ARBA" id="ARBA00022768"/>
    </source>
</evidence>
<dbReference type="InterPro" id="IPR020599">
    <property type="entry name" value="Transl_elong_fac_P/YeiP"/>
</dbReference>
<dbReference type="InterPro" id="IPR001059">
    <property type="entry name" value="Transl_elong_P/YeiP_cen"/>
</dbReference>
<keyword evidence="6" id="KW-0648">Protein biosynthesis</keyword>
<dbReference type="InterPro" id="IPR008991">
    <property type="entry name" value="Translation_prot_SH3-like_sf"/>
</dbReference>